<dbReference type="AlphaFoldDB" id="A0A9N7UQ12"/>
<dbReference type="Proteomes" id="UP001153269">
    <property type="component" value="Unassembled WGS sequence"/>
</dbReference>
<gene>
    <name evidence="1" type="ORF">PLEPLA_LOCUS22676</name>
</gene>
<sequence length="262" mass="27916">MTSSTGDSKKHLSCLLGLRACCPEKSRDHSERRLQRTSSSVIIGFTVSEAEEQTRVRTTDFYLFSDTNTGRPRQQRAAGACRDSDALKEQKESESQCRSLCSTGLIVDVFHKAAPRASSSSESASTTVFPPISSASHSPRISLLAGLQGEAILKALILFFLLSPLRFLLIAPSLLCSSSSLPLSSVPPLLSLSPLFLLIPPSLLCSPSSLPLSSDPPLLSLSPLFLLIAPSLLCSPSSLPLSSVPPHPSLSPLFPLIPPSLL</sequence>
<organism evidence="1 2">
    <name type="scientific">Pleuronectes platessa</name>
    <name type="common">European plaice</name>
    <dbReference type="NCBI Taxonomy" id="8262"/>
    <lineage>
        <taxon>Eukaryota</taxon>
        <taxon>Metazoa</taxon>
        <taxon>Chordata</taxon>
        <taxon>Craniata</taxon>
        <taxon>Vertebrata</taxon>
        <taxon>Euteleostomi</taxon>
        <taxon>Actinopterygii</taxon>
        <taxon>Neopterygii</taxon>
        <taxon>Teleostei</taxon>
        <taxon>Neoteleostei</taxon>
        <taxon>Acanthomorphata</taxon>
        <taxon>Carangaria</taxon>
        <taxon>Pleuronectiformes</taxon>
        <taxon>Pleuronectoidei</taxon>
        <taxon>Pleuronectidae</taxon>
        <taxon>Pleuronectes</taxon>
    </lineage>
</organism>
<dbReference type="EMBL" id="CADEAL010001680">
    <property type="protein sequence ID" value="CAB1434627.1"/>
    <property type="molecule type" value="Genomic_DNA"/>
</dbReference>
<evidence type="ECO:0000313" key="1">
    <source>
        <dbReference type="EMBL" id="CAB1434627.1"/>
    </source>
</evidence>
<evidence type="ECO:0000313" key="2">
    <source>
        <dbReference type="Proteomes" id="UP001153269"/>
    </source>
</evidence>
<reference evidence="1" key="1">
    <citation type="submission" date="2020-03" db="EMBL/GenBank/DDBJ databases">
        <authorList>
            <person name="Weist P."/>
        </authorList>
    </citation>
    <scope>NUCLEOTIDE SEQUENCE</scope>
</reference>
<accession>A0A9N7UQ12</accession>
<comment type="caution">
    <text evidence="1">The sequence shown here is derived from an EMBL/GenBank/DDBJ whole genome shotgun (WGS) entry which is preliminary data.</text>
</comment>
<keyword evidence="2" id="KW-1185">Reference proteome</keyword>
<protein>
    <submittedName>
        <fullName evidence="1">Uncharacterized protein</fullName>
    </submittedName>
</protein>
<proteinExistence type="predicted"/>
<name>A0A9N7UQ12_PLEPL</name>